<dbReference type="EMBL" id="JANUHA010000005">
    <property type="protein sequence ID" value="MCS0596618.1"/>
    <property type="molecule type" value="Genomic_DNA"/>
</dbReference>
<keyword evidence="3" id="KW-1003">Cell membrane</keyword>
<dbReference type="PANTHER" id="PTHR32024:SF1">
    <property type="entry name" value="KTR SYSTEM POTASSIUM UPTAKE PROTEIN B"/>
    <property type="match status" value="1"/>
</dbReference>
<keyword evidence="2" id="KW-0813">Transport</keyword>
<keyword evidence="10" id="KW-1185">Reference proteome</keyword>
<reference evidence="9 10" key="1">
    <citation type="submission" date="2022-08" db="EMBL/GenBank/DDBJ databases">
        <title>Reclassification of Massilia species as members of the genera Telluria, Duganella, Pseudoduganella, Mokoshia gen. nov. and Zemynaea gen. nov. using orthogonal and non-orthogonal genome-based approaches.</title>
        <authorList>
            <person name="Bowman J.P."/>
        </authorList>
    </citation>
    <scope>NUCLEOTIDE SEQUENCE [LARGE SCALE GENOMIC DNA]</scope>
    <source>
        <strain evidence="9 10">JCM 31661</strain>
    </source>
</reference>
<feature type="transmembrane region" description="Helical" evidence="8">
    <location>
        <begin position="362"/>
        <end position="381"/>
    </location>
</feature>
<feature type="transmembrane region" description="Helical" evidence="8">
    <location>
        <begin position="202"/>
        <end position="221"/>
    </location>
</feature>
<dbReference type="Pfam" id="PF02386">
    <property type="entry name" value="TrkH"/>
    <property type="match status" value="1"/>
</dbReference>
<evidence type="ECO:0000256" key="7">
    <source>
        <dbReference type="ARBA" id="ARBA00023136"/>
    </source>
</evidence>
<feature type="transmembrane region" description="Helical" evidence="8">
    <location>
        <begin position="55"/>
        <end position="74"/>
    </location>
</feature>
<feature type="transmembrane region" description="Helical" evidence="8">
    <location>
        <begin position="137"/>
        <end position="159"/>
    </location>
</feature>
<comment type="caution">
    <text evidence="9">The sequence shown here is derived from an EMBL/GenBank/DDBJ whole genome shotgun (WGS) entry which is preliminary data.</text>
</comment>
<keyword evidence="7 8" id="KW-0472">Membrane</keyword>
<comment type="subcellular location">
    <subcellularLocation>
        <location evidence="1">Cell membrane</location>
        <topology evidence="1">Multi-pass membrane protein</topology>
    </subcellularLocation>
</comment>
<evidence type="ECO:0000256" key="1">
    <source>
        <dbReference type="ARBA" id="ARBA00004651"/>
    </source>
</evidence>
<accession>A0ABT2AK49</accession>
<name>A0ABT2AK49_9BURK</name>
<evidence type="ECO:0000313" key="10">
    <source>
        <dbReference type="Proteomes" id="UP001206572"/>
    </source>
</evidence>
<feature type="transmembrane region" description="Helical" evidence="8">
    <location>
        <begin position="241"/>
        <end position="260"/>
    </location>
</feature>
<keyword evidence="6" id="KW-0406">Ion transport</keyword>
<keyword evidence="4 8" id="KW-0812">Transmembrane</keyword>
<feature type="transmembrane region" description="Helical" evidence="8">
    <location>
        <begin position="418"/>
        <end position="440"/>
    </location>
</feature>
<sequence length="457" mass="48459">MPTPTPWTSNGETRRMKTVIHPARAVALAFLLAIVAGMLLLMLPAARSEGVGAPWNVALFTAVSAVCVTGMAIVDTGTYWSPFGQVALLLLFQLGGIGLMTAATLLGLMVNRSPRLRSRMFTHAESRTLGLGDVGKVARVVVVVTVTCQSALALVLTLRLRFGYGLAWPDAAWSGLFHGVSAFTNAGFSIHADGLVRYAGDALFLLPVMLAIVIGGIGFPVLHDLRHRYRDPRHWSLHTKLTLSGTAILLVGGFLAVLLFEWDNARTMGPFSVADKVLNSMFMSVAARTAGFNTVDIGALTHETWAVHYFLMFVGGGSAGTAGGVKVGTIAVLALLVIAEAKGHADTEAFGRRVGAPAQRQAITVLVLGSLVVAVATVILLRMTHLPTNEIIFEVIAAFGSAGLSTGITPDLPMAGQLLLALLMFMGRVGTITLATSLVLGERRMPYRYPEEHPIVG</sequence>
<protein>
    <submittedName>
        <fullName evidence="9">TrkH family potassium uptake protein</fullName>
    </submittedName>
</protein>
<dbReference type="InterPro" id="IPR003445">
    <property type="entry name" value="Cat_transpt"/>
</dbReference>
<evidence type="ECO:0000256" key="3">
    <source>
        <dbReference type="ARBA" id="ARBA00022475"/>
    </source>
</evidence>
<keyword evidence="5 8" id="KW-1133">Transmembrane helix</keyword>
<feature type="transmembrane region" description="Helical" evidence="8">
    <location>
        <begin position="86"/>
        <end position="110"/>
    </location>
</feature>
<dbReference type="PANTHER" id="PTHR32024">
    <property type="entry name" value="TRK SYSTEM POTASSIUM UPTAKE PROTEIN TRKG-RELATED"/>
    <property type="match status" value="1"/>
</dbReference>
<evidence type="ECO:0000256" key="8">
    <source>
        <dbReference type="SAM" id="Phobius"/>
    </source>
</evidence>
<feature type="transmembrane region" description="Helical" evidence="8">
    <location>
        <begin position="20"/>
        <end position="43"/>
    </location>
</feature>
<dbReference type="Proteomes" id="UP001206572">
    <property type="component" value="Unassembled WGS sequence"/>
</dbReference>
<evidence type="ECO:0000256" key="2">
    <source>
        <dbReference type="ARBA" id="ARBA00022448"/>
    </source>
</evidence>
<organism evidence="9 10">
    <name type="scientific">Massilia agri</name>
    <dbReference type="NCBI Taxonomy" id="1886785"/>
    <lineage>
        <taxon>Bacteria</taxon>
        <taxon>Pseudomonadati</taxon>
        <taxon>Pseudomonadota</taxon>
        <taxon>Betaproteobacteria</taxon>
        <taxon>Burkholderiales</taxon>
        <taxon>Oxalobacteraceae</taxon>
        <taxon>Telluria group</taxon>
        <taxon>Massilia</taxon>
    </lineage>
</organism>
<evidence type="ECO:0000256" key="5">
    <source>
        <dbReference type="ARBA" id="ARBA00022989"/>
    </source>
</evidence>
<evidence type="ECO:0000256" key="6">
    <source>
        <dbReference type="ARBA" id="ARBA00023065"/>
    </source>
</evidence>
<proteinExistence type="predicted"/>
<evidence type="ECO:0000313" key="9">
    <source>
        <dbReference type="EMBL" id="MCS0596618.1"/>
    </source>
</evidence>
<evidence type="ECO:0000256" key="4">
    <source>
        <dbReference type="ARBA" id="ARBA00022692"/>
    </source>
</evidence>
<gene>
    <name evidence="9" type="ORF">NX780_09665</name>
</gene>